<dbReference type="FunFam" id="3.20.20.10:FF:000005">
    <property type="entry name" value="Ornithine decarboxylase"/>
    <property type="match status" value="1"/>
</dbReference>
<evidence type="ECO:0000256" key="3">
    <source>
        <dbReference type="ARBA" id="ARBA00004911"/>
    </source>
</evidence>
<dbReference type="GO" id="GO:0033387">
    <property type="term" value="P:putrescine biosynthetic process from arginine, via ornithine"/>
    <property type="evidence" value="ECO:0007669"/>
    <property type="project" value="UniProtKB-UniPathway"/>
</dbReference>
<evidence type="ECO:0000256" key="19">
    <source>
        <dbReference type="PIRSR" id="PIRSR600183-50"/>
    </source>
</evidence>
<dbReference type="PANTHER" id="PTHR11482:SF6">
    <property type="entry name" value="ORNITHINE DECARBOXYLASE 1-RELATED"/>
    <property type="match status" value="1"/>
</dbReference>
<dbReference type="Pfam" id="PF01536">
    <property type="entry name" value="SAM_decarbox"/>
    <property type="match status" value="1"/>
</dbReference>
<comment type="pathway">
    <text evidence="15">Amine and polyamine biosynthesis; putrescine biosynthesis via L-ornithine pathway; putrescine from L-ornithine: step 1/1.</text>
</comment>
<evidence type="ECO:0000256" key="18">
    <source>
        <dbReference type="ARBA" id="ARBA00049127"/>
    </source>
</evidence>
<evidence type="ECO:0000256" key="15">
    <source>
        <dbReference type="ARBA" id="ARBA00034115"/>
    </source>
</evidence>
<dbReference type="PRINTS" id="PR01179">
    <property type="entry name" value="ODADCRBXLASE"/>
</dbReference>
<dbReference type="Gene3D" id="3.20.20.10">
    <property type="entry name" value="Alanine racemase"/>
    <property type="match status" value="1"/>
</dbReference>
<dbReference type="OrthoDB" id="5034579at2759"/>
<evidence type="ECO:0000313" key="24">
    <source>
        <dbReference type="EMBL" id="QDZ25843.1"/>
    </source>
</evidence>
<dbReference type="GO" id="GO:0008295">
    <property type="term" value="P:spermidine biosynthetic process"/>
    <property type="evidence" value="ECO:0007669"/>
    <property type="project" value="UniProtKB-KW"/>
</dbReference>
<evidence type="ECO:0000256" key="7">
    <source>
        <dbReference type="ARBA" id="ARBA00022793"/>
    </source>
</evidence>
<evidence type="ECO:0000256" key="17">
    <source>
        <dbReference type="ARBA" id="ARBA00048112"/>
    </source>
</evidence>
<evidence type="ECO:0000256" key="10">
    <source>
        <dbReference type="ARBA" id="ARBA00023115"/>
    </source>
</evidence>
<dbReference type="PRINTS" id="PR01182">
    <property type="entry name" value="ORNDCRBXLASE"/>
</dbReference>
<dbReference type="UniPathway" id="UPA00331">
    <property type="reaction ID" value="UER00451"/>
</dbReference>
<evidence type="ECO:0000259" key="23">
    <source>
        <dbReference type="Pfam" id="PF02784"/>
    </source>
</evidence>
<dbReference type="Proteomes" id="UP000316726">
    <property type="component" value="Chromosome 19"/>
</dbReference>
<feature type="region of interest" description="Disordered" evidence="21">
    <location>
        <begin position="403"/>
        <end position="423"/>
    </location>
</feature>
<reference evidence="24 25" key="1">
    <citation type="submission" date="2018-07" db="EMBL/GenBank/DDBJ databases">
        <title>The complete nuclear genome of the prasinophyte Chloropicon primus (CCMP1205).</title>
        <authorList>
            <person name="Pombert J.-F."/>
            <person name="Otis C."/>
            <person name="Turmel M."/>
            <person name="Lemieux C."/>
        </authorList>
    </citation>
    <scope>NUCLEOTIDE SEQUENCE [LARGE SCALE GENOMIC DNA]</scope>
    <source>
        <strain evidence="24 25">CCMP1205</strain>
    </source>
</reference>
<dbReference type="SUPFAM" id="SSF50621">
    <property type="entry name" value="Alanine racemase C-terminal domain-like"/>
    <property type="match status" value="1"/>
</dbReference>
<gene>
    <name evidence="24" type="ORF">A3770_19p83610</name>
</gene>
<name>A0A5B8MZ45_9CHLO</name>
<evidence type="ECO:0000256" key="6">
    <source>
        <dbReference type="ARBA" id="ARBA00022691"/>
    </source>
</evidence>
<evidence type="ECO:0000256" key="21">
    <source>
        <dbReference type="SAM" id="MobiDB-lite"/>
    </source>
</evidence>
<keyword evidence="9" id="KW-0745">Spermidine biosynthesis</keyword>
<evidence type="ECO:0000256" key="2">
    <source>
        <dbReference type="ARBA" id="ARBA00001933"/>
    </source>
</evidence>
<keyword evidence="6" id="KW-0949">S-adenosyl-L-methionine</keyword>
<dbReference type="CDD" id="cd00622">
    <property type="entry name" value="PLPDE_III_ODC"/>
    <property type="match status" value="1"/>
</dbReference>
<dbReference type="Gene3D" id="2.40.37.10">
    <property type="entry name" value="Lyase, Ornithine Decarboxylase, Chain A, domain 1"/>
    <property type="match status" value="1"/>
</dbReference>
<dbReference type="InterPro" id="IPR022644">
    <property type="entry name" value="De-COase2_N"/>
</dbReference>
<feature type="compositionally biased region" description="Low complexity" evidence="21">
    <location>
        <begin position="404"/>
        <end position="414"/>
    </location>
</feature>
<keyword evidence="14" id="KW-0670">Pyruvate</keyword>
<sequence length="834" mass="91791">MTGTFFPQPIFEGAEKRLELDFELACRSVEEVMVVESADSDSEASCGLRTLKEAEWNKLLQPAECCIVSSKSNGYCDAYLLSESSLFVYESRVVLKTCGRTKILDAVPGIVSAALENQQIGLKLRRAKYSRSAFKCPEQQPEPHTNFSLEVEALNGLFGHLKGGGHAYVLGDQVSNALWHVYTAGQVQEMIMESRIAKEDLMTLEICMTGLDSKYCEQFTCDANSNLKGTKKKLRTESGIEKMLGSQEAIDDYVFDPCGYSLNSVKGETLVTIHITPEDSFSYASIEVCGIKRSEDFDSNAFVQLVADLFKPQSLYVVATCDGFASALEWCDCKLGHSEPGAGSGQMFEKLFSANQVMTRYGNCAFHAFASDGVREEFGSGNMAAKLDKPPFSPITVLREDGMSFSDSSSSGSSEEAQRDETLLPLSESDMDTNFVKRVRADTIETSNCVERYAGCKIRELGLEDTFYVFDLGNVYRRMKTWQRLLPRVKPFYAVKCNPDPGVLSTLASLGTGFDCASQMELESVLSLGVSPDSVVYANACKRPSDLRHMRQTGTLLTTFDSESELLKIKQYHPSAQVVLRIRADDPNARCYLGNKYGAETYEVEHLLRKTIELGLNLVGVSFHVGSGASDPEAFRMAIGLARQVFNAALALGITTMDLLDIGGGFSGGTGDGTEALGKVARVIRASLDKHFGEEGRYRIIAEPGRYFSEGACSLFTCVYGKRRREEKMEYWLTDGLYGSMNCVIYDHAKLAPKPFFLKSSAPVEDLDLYSSTLFGPTCDGLDTVLKDVMMPRLDNGDWIIFPAMGAYTISAASNFNGISACDPQIFYVVSKTE</sequence>
<dbReference type="GO" id="GO:0004014">
    <property type="term" value="F:adenosylmethionine decarboxylase activity"/>
    <property type="evidence" value="ECO:0007669"/>
    <property type="project" value="UniProtKB-EC"/>
</dbReference>
<comment type="pathway">
    <text evidence="3">Amine and polyamine biosynthesis; S-adenosylmethioninamine biosynthesis; S-adenosylmethioninamine from S-adenosyl-L-methionine: step 1/1.</text>
</comment>
<evidence type="ECO:0000256" key="13">
    <source>
        <dbReference type="ARBA" id="ARBA00023270"/>
    </source>
</evidence>
<evidence type="ECO:0000256" key="11">
    <source>
        <dbReference type="ARBA" id="ARBA00023145"/>
    </source>
</evidence>
<dbReference type="PANTHER" id="PTHR11482">
    <property type="entry name" value="ARGININE/DIAMINOPIMELATE/ORNITHINE DECARBOXYLASE"/>
    <property type="match status" value="1"/>
</dbReference>
<keyword evidence="7" id="KW-0210">Decarboxylase</keyword>
<evidence type="ECO:0000259" key="22">
    <source>
        <dbReference type="Pfam" id="PF00278"/>
    </source>
</evidence>
<feature type="domain" description="Orn/DAP/Arg decarboxylase 2 N-terminal" evidence="23">
    <location>
        <begin position="473"/>
        <end position="709"/>
    </location>
</feature>
<dbReference type="GO" id="GO:0005737">
    <property type="term" value="C:cytoplasm"/>
    <property type="evidence" value="ECO:0007669"/>
    <property type="project" value="TreeGrafter"/>
</dbReference>
<dbReference type="InterPro" id="IPR001985">
    <property type="entry name" value="S-AdoMet_decarboxylase_euk"/>
</dbReference>
<dbReference type="InterPro" id="IPR018166">
    <property type="entry name" value="S-AdoMet_deCO2ase_CS"/>
</dbReference>
<dbReference type="Pfam" id="PF00278">
    <property type="entry name" value="Orn_DAP_Arg_deC"/>
    <property type="match status" value="1"/>
</dbReference>
<keyword evidence="25" id="KW-1185">Reference proteome</keyword>
<dbReference type="Gene3D" id="3.60.90.10">
    <property type="entry name" value="S-adenosylmethionine decarboxylase"/>
    <property type="match status" value="1"/>
</dbReference>
<keyword evidence="13" id="KW-0704">Schiff base</keyword>
<evidence type="ECO:0000256" key="1">
    <source>
        <dbReference type="ARBA" id="ARBA00001928"/>
    </source>
</evidence>
<comment type="cofactor">
    <cofactor evidence="2 19">
        <name>pyridoxal 5'-phosphate</name>
        <dbReference type="ChEBI" id="CHEBI:597326"/>
    </cofactor>
</comment>
<dbReference type="Pfam" id="PF02784">
    <property type="entry name" value="Orn_Arg_deC_N"/>
    <property type="match status" value="1"/>
</dbReference>
<comment type="catalytic activity">
    <reaction evidence="17">
        <text>S-adenosyl-L-methionine + H(+) = S-adenosyl 3-(methylsulfanyl)propylamine + CO2</text>
        <dbReference type="Rhea" id="RHEA:15981"/>
        <dbReference type="ChEBI" id="CHEBI:15378"/>
        <dbReference type="ChEBI" id="CHEBI:16526"/>
        <dbReference type="ChEBI" id="CHEBI:57443"/>
        <dbReference type="ChEBI" id="CHEBI:59789"/>
        <dbReference type="EC" id="4.1.1.50"/>
    </reaction>
</comment>
<dbReference type="GO" id="GO:0004586">
    <property type="term" value="F:ornithine decarboxylase activity"/>
    <property type="evidence" value="ECO:0007669"/>
    <property type="project" value="UniProtKB-EC"/>
</dbReference>
<proteinExistence type="inferred from homology"/>
<feature type="domain" description="Orn/DAP/Arg decarboxylase 2 C-terminal" evidence="22">
    <location>
        <begin position="471"/>
        <end position="806"/>
    </location>
</feature>
<dbReference type="UniPathway" id="UPA00535">
    <property type="reaction ID" value="UER00288"/>
</dbReference>
<dbReference type="InterPro" id="IPR009006">
    <property type="entry name" value="Ala_racemase/Decarboxylase_C"/>
</dbReference>
<keyword evidence="12" id="KW-0456">Lyase</keyword>
<dbReference type="PROSITE" id="PS01336">
    <property type="entry name" value="ADOMETDC"/>
    <property type="match status" value="1"/>
</dbReference>
<protein>
    <submittedName>
        <fullName evidence="24">Ornithine decarboxylase</fullName>
    </submittedName>
</protein>
<evidence type="ECO:0000256" key="4">
    <source>
        <dbReference type="ARBA" id="ARBA00008466"/>
    </source>
</evidence>
<feature type="modified residue" description="N6-(pyridoxal phosphate)lysine" evidence="19">
    <location>
        <position position="496"/>
    </location>
</feature>
<comment type="catalytic activity">
    <reaction evidence="18">
        <text>L-ornithine + H(+) = putrescine + CO2</text>
        <dbReference type="Rhea" id="RHEA:22964"/>
        <dbReference type="ChEBI" id="CHEBI:15378"/>
        <dbReference type="ChEBI" id="CHEBI:16526"/>
        <dbReference type="ChEBI" id="CHEBI:46911"/>
        <dbReference type="ChEBI" id="CHEBI:326268"/>
        <dbReference type="EC" id="4.1.1.17"/>
    </reaction>
</comment>
<dbReference type="Gene3D" id="3.30.360.50">
    <property type="entry name" value="S-adenosylmethionine decarboxylase"/>
    <property type="match status" value="1"/>
</dbReference>
<evidence type="ECO:0000256" key="5">
    <source>
        <dbReference type="ARBA" id="ARBA00008872"/>
    </source>
</evidence>
<evidence type="ECO:0000256" key="16">
    <source>
        <dbReference type="ARBA" id="ARBA00046672"/>
    </source>
</evidence>
<comment type="similarity">
    <text evidence="5 20">Belongs to the Orn/Lys/Arg decarboxylase class-II family.</text>
</comment>
<evidence type="ECO:0000256" key="20">
    <source>
        <dbReference type="RuleBase" id="RU003737"/>
    </source>
</evidence>
<evidence type="ECO:0000313" key="25">
    <source>
        <dbReference type="Proteomes" id="UP000316726"/>
    </source>
</evidence>
<dbReference type="GO" id="GO:0006597">
    <property type="term" value="P:spermine biosynthetic process"/>
    <property type="evidence" value="ECO:0007669"/>
    <property type="project" value="InterPro"/>
</dbReference>
<evidence type="ECO:0000256" key="8">
    <source>
        <dbReference type="ARBA" id="ARBA00022898"/>
    </source>
</evidence>
<dbReference type="AlphaFoldDB" id="A0A5B8MZ45"/>
<comment type="subunit">
    <text evidence="16">Homodimer. Only the dimer is catalytically active, as the active sites are constructed of residues from both monomers.</text>
</comment>
<dbReference type="InterPro" id="IPR029066">
    <property type="entry name" value="PLP-binding_barrel"/>
</dbReference>
<keyword evidence="11" id="KW-0865">Zymogen</keyword>
<dbReference type="InterPro" id="IPR022653">
    <property type="entry name" value="De-COase2_pyr-phos_BS"/>
</dbReference>
<dbReference type="InterPro" id="IPR022643">
    <property type="entry name" value="De-COase2_C"/>
</dbReference>
<dbReference type="NCBIfam" id="TIGR00535">
    <property type="entry name" value="SAM_DCase"/>
    <property type="match status" value="1"/>
</dbReference>
<dbReference type="SUPFAM" id="SSF56276">
    <property type="entry name" value="S-adenosylmethionine decarboxylase"/>
    <property type="match status" value="1"/>
</dbReference>
<keyword evidence="8 19" id="KW-0663">Pyridoxal phosphate</keyword>
<comment type="similarity">
    <text evidence="4">Belongs to the eukaryotic AdoMetDC family.</text>
</comment>
<dbReference type="PROSITE" id="PS00878">
    <property type="entry name" value="ODR_DC_2_1"/>
    <property type="match status" value="1"/>
</dbReference>
<dbReference type="InterPro" id="IPR002433">
    <property type="entry name" value="Orn_de-COase"/>
</dbReference>
<feature type="active site" description="Proton donor" evidence="19">
    <location>
        <position position="779"/>
    </location>
</feature>
<dbReference type="InterPro" id="IPR000183">
    <property type="entry name" value="Orn/DAP/Arg_de-COase"/>
</dbReference>
<dbReference type="STRING" id="1764295.A0A5B8MZ45"/>
<evidence type="ECO:0000256" key="9">
    <source>
        <dbReference type="ARBA" id="ARBA00023066"/>
    </source>
</evidence>
<accession>A0A5B8MZ45</accession>
<evidence type="ECO:0000256" key="14">
    <source>
        <dbReference type="ARBA" id="ARBA00023317"/>
    </source>
</evidence>
<comment type="cofactor">
    <cofactor evidence="1">
        <name>pyruvate</name>
        <dbReference type="ChEBI" id="CHEBI:15361"/>
    </cofactor>
</comment>
<organism evidence="24 25">
    <name type="scientific">Chloropicon primus</name>
    <dbReference type="NCBI Taxonomy" id="1764295"/>
    <lineage>
        <taxon>Eukaryota</taxon>
        <taxon>Viridiplantae</taxon>
        <taxon>Chlorophyta</taxon>
        <taxon>Chloropicophyceae</taxon>
        <taxon>Chloropicales</taxon>
        <taxon>Chloropicaceae</taxon>
        <taxon>Chloropicon</taxon>
    </lineage>
</organism>
<dbReference type="EMBL" id="CP031052">
    <property type="protein sequence ID" value="QDZ25843.1"/>
    <property type="molecule type" value="Genomic_DNA"/>
</dbReference>
<dbReference type="SUPFAM" id="SSF51419">
    <property type="entry name" value="PLP-binding barrel"/>
    <property type="match status" value="1"/>
</dbReference>
<dbReference type="InterPro" id="IPR016067">
    <property type="entry name" value="S-AdoMet_deCO2ase_core"/>
</dbReference>
<dbReference type="InterPro" id="IPR048283">
    <property type="entry name" value="AdoMetDC-like"/>
</dbReference>
<keyword evidence="10" id="KW-0620">Polyamine biosynthesis</keyword>
<evidence type="ECO:0000256" key="12">
    <source>
        <dbReference type="ARBA" id="ARBA00023239"/>
    </source>
</evidence>